<dbReference type="InterPro" id="IPR001091">
    <property type="entry name" value="RM_Methyltransferase"/>
</dbReference>
<evidence type="ECO:0000256" key="2">
    <source>
        <dbReference type="ARBA" id="ARBA00022679"/>
    </source>
</evidence>
<gene>
    <name evidence="5" type="ORF">BECKLPF1236C_GA0070990_101175</name>
</gene>
<protein>
    <recommendedName>
        <fullName evidence="3">Methyltransferase</fullName>
        <ecNumber evidence="3">2.1.1.-</ecNumber>
    </recommendedName>
</protein>
<dbReference type="EC" id="2.1.1.-" evidence="3"/>
<dbReference type="InterPro" id="IPR002941">
    <property type="entry name" value="DNA_methylase_N4/N6"/>
</dbReference>
<dbReference type="AlphaFoldDB" id="A0A450XN51"/>
<dbReference type="Gene3D" id="3.40.50.150">
    <property type="entry name" value="Vaccinia Virus protein VP39"/>
    <property type="match status" value="1"/>
</dbReference>
<keyword evidence="1 5" id="KW-0489">Methyltransferase</keyword>
<proteinExistence type="inferred from homology"/>
<dbReference type="Pfam" id="PF01555">
    <property type="entry name" value="N6_N4_Mtase"/>
    <property type="match status" value="1"/>
</dbReference>
<evidence type="ECO:0000256" key="3">
    <source>
        <dbReference type="RuleBase" id="RU362026"/>
    </source>
</evidence>
<dbReference type="InterPro" id="IPR029063">
    <property type="entry name" value="SAM-dependent_MTases_sf"/>
</dbReference>
<dbReference type="GO" id="GO:0008170">
    <property type="term" value="F:N-methyltransferase activity"/>
    <property type="evidence" value="ECO:0007669"/>
    <property type="project" value="InterPro"/>
</dbReference>
<evidence type="ECO:0000256" key="1">
    <source>
        <dbReference type="ARBA" id="ARBA00022603"/>
    </source>
</evidence>
<dbReference type="EMBL" id="CAADFP010000117">
    <property type="protein sequence ID" value="VFK30697.1"/>
    <property type="molecule type" value="Genomic_DNA"/>
</dbReference>
<comment type="similarity">
    <text evidence="3">Belongs to the N(4)/N(6)-methyltransferase family.</text>
</comment>
<name>A0A450XN51_9GAMM</name>
<organism evidence="5">
    <name type="scientific">Candidatus Kentrum sp. LPFa</name>
    <dbReference type="NCBI Taxonomy" id="2126335"/>
    <lineage>
        <taxon>Bacteria</taxon>
        <taxon>Pseudomonadati</taxon>
        <taxon>Pseudomonadota</taxon>
        <taxon>Gammaproteobacteria</taxon>
        <taxon>Candidatus Kentrum</taxon>
    </lineage>
</organism>
<feature type="domain" description="DNA methylase N-4/N-6" evidence="4">
    <location>
        <begin position="49"/>
        <end position="247"/>
    </location>
</feature>
<dbReference type="GO" id="GO:0032259">
    <property type="term" value="P:methylation"/>
    <property type="evidence" value="ECO:0007669"/>
    <property type="project" value="UniProtKB-KW"/>
</dbReference>
<accession>A0A450XN51</accession>
<keyword evidence="2" id="KW-0808">Transferase</keyword>
<evidence type="ECO:0000313" key="5">
    <source>
        <dbReference type="EMBL" id="VFK30697.1"/>
    </source>
</evidence>
<evidence type="ECO:0000259" key="4">
    <source>
        <dbReference type="Pfam" id="PF01555"/>
    </source>
</evidence>
<dbReference type="PRINTS" id="PR00508">
    <property type="entry name" value="S21N4MTFRASE"/>
</dbReference>
<sequence>MSKNLIKTGDIFRLGSHLLACGDATDAEFVTKLKLLYIQNFSTLETNNITLCLTDPPYGVNYVANKKSFQPRNIQHKAIINDHQQSEREYSNFTEKWLQAIKPHLALKNSIYIFNSDKMLFALREGMQKAKYYFSQLLIWVKTQAVLGRLDYLPQHELISYGWFGKHEFRKAKDKSILIYPKPKQSKLHPTMKPVGLLRKLILNSSKLNDLIYDPFGGSGSTLIACEQVKRRCLMLELDPAYCQIIIKRWEKLTKLKTKKLHSLESIEKNSI</sequence>
<dbReference type="SUPFAM" id="SSF53335">
    <property type="entry name" value="S-adenosyl-L-methionine-dependent methyltransferases"/>
    <property type="match status" value="1"/>
</dbReference>
<dbReference type="GO" id="GO:0003677">
    <property type="term" value="F:DNA binding"/>
    <property type="evidence" value="ECO:0007669"/>
    <property type="project" value="InterPro"/>
</dbReference>
<reference evidence="5" key="1">
    <citation type="submission" date="2019-02" db="EMBL/GenBank/DDBJ databases">
        <authorList>
            <person name="Gruber-Vodicka R. H."/>
            <person name="Seah K. B. B."/>
        </authorList>
    </citation>
    <scope>NUCLEOTIDE SEQUENCE</scope>
    <source>
        <strain evidence="5">BECK_S426</strain>
    </source>
</reference>